<evidence type="ECO:0000313" key="2">
    <source>
        <dbReference type="Proteomes" id="UP000814128"/>
    </source>
</evidence>
<dbReference type="EMBL" id="MU273639">
    <property type="protein sequence ID" value="KAI0030112.1"/>
    <property type="molecule type" value="Genomic_DNA"/>
</dbReference>
<reference evidence="1" key="1">
    <citation type="submission" date="2021-02" db="EMBL/GenBank/DDBJ databases">
        <authorList>
            <consortium name="DOE Joint Genome Institute"/>
            <person name="Ahrendt S."/>
            <person name="Looney B.P."/>
            <person name="Miyauchi S."/>
            <person name="Morin E."/>
            <person name="Drula E."/>
            <person name="Courty P.E."/>
            <person name="Chicoki N."/>
            <person name="Fauchery L."/>
            <person name="Kohler A."/>
            <person name="Kuo A."/>
            <person name="Labutti K."/>
            <person name="Pangilinan J."/>
            <person name="Lipzen A."/>
            <person name="Riley R."/>
            <person name="Andreopoulos W."/>
            <person name="He G."/>
            <person name="Johnson J."/>
            <person name="Barry K.W."/>
            <person name="Grigoriev I.V."/>
            <person name="Nagy L."/>
            <person name="Hibbett D."/>
            <person name="Henrissat B."/>
            <person name="Matheny P.B."/>
            <person name="Labbe J."/>
            <person name="Martin F."/>
        </authorList>
    </citation>
    <scope>NUCLEOTIDE SEQUENCE</scope>
    <source>
        <strain evidence="1">EC-137</strain>
    </source>
</reference>
<proteinExistence type="predicted"/>
<organism evidence="1 2">
    <name type="scientific">Vararia minispora EC-137</name>
    <dbReference type="NCBI Taxonomy" id="1314806"/>
    <lineage>
        <taxon>Eukaryota</taxon>
        <taxon>Fungi</taxon>
        <taxon>Dikarya</taxon>
        <taxon>Basidiomycota</taxon>
        <taxon>Agaricomycotina</taxon>
        <taxon>Agaricomycetes</taxon>
        <taxon>Russulales</taxon>
        <taxon>Lachnocladiaceae</taxon>
        <taxon>Vararia</taxon>
    </lineage>
</organism>
<name>A0ACB8QEN9_9AGAM</name>
<accession>A0ACB8QEN9</accession>
<evidence type="ECO:0000313" key="1">
    <source>
        <dbReference type="EMBL" id="KAI0030112.1"/>
    </source>
</evidence>
<dbReference type="Proteomes" id="UP000814128">
    <property type="component" value="Unassembled WGS sequence"/>
</dbReference>
<gene>
    <name evidence="1" type="ORF">K488DRAFT_72459</name>
</gene>
<sequence>MSTGIDKPHNRDSDDGPRAARFGALLEEAIHRFRDETHLDLLAQPYGKFLECDSVDDLVSTLKKQNKAFDNFRAHEENIRAVLAPIFRLVRVFLETGSEVAAASATRGVSEVYDALGVLFRRLGMFLGRLDIYLQSPSEPNAALKNIFISIFFKLFAVLRIVTKYLKLEDNDKKKPFIVRFSRSLSVRRRMKDFGQVLLGNTEVKDVLAELDDLTKEEGLATAATTLVVTQEIRADVQDGWSQIRIPSAHSNFQSARKDVGTDIRDWLDPPNPSSNHDQLRKSHQSNTCEWFFGPTFNDWKAHKNGFYWVNGRPGSGKSVLSSRDSRSRATTPSSASAKSTAPVLSRTGTSS</sequence>
<keyword evidence="2" id="KW-1185">Reference proteome</keyword>
<protein>
    <submittedName>
        <fullName evidence="1">Uncharacterized protein</fullName>
    </submittedName>
</protein>
<reference evidence="1" key="2">
    <citation type="journal article" date="2022" name="New Phytol.">
        <title>Evolutionary transition to the ectomycorrhizal habit in the genomes of a hyperdiverse lineage of mushroom-forming fungi.</title>
        <authorList>
            <person name="Looney B."/>
            <person name="Miyauchi S."/>
            <person name="Morin E."/>
            <person name="Drula E."/>
            <person name="Courty P.E."/>
            <person name="Kohler A."/>
            <person name="Kuo A."/>
            <person name="LaButti K."/>
            <person name="Pangilinan J."/>
            <person name="Lipzen A."/>
            <person name="Riley R."/>
            <person name="Andreopoulos W."/>
            <person name="He G."/>
            <person name="Johnson J."/>
            <person name="Nolan M."/>
            <person name="Tritt A."/>
            <person name="Barry K.W."/>
            <person name="Grigoriev I.V."/>
            <person name="Nagy L.G."/>
            <person name="Hibbett D."/>
            <person name="Henrissat B."/>
            <person name="Matheny P.B."/>
            <person name="Labbe J."/>
            <person name="Martin F.M."/>
        </authorList>
    </citation>
    <scope>NUCLEOTIDE SEQUENCE</scope>
    <source>
        <strain evidence="1">EC-137</strain>
    </source>
</reference>
<comment type="caution">
    <text evidence="1">The sequence shown here is derived from an EMBL/GenBank/DDBJ whole genome shotgun (WGS) entry which is preliminary data.</text>
</comment>